<evidence type="ECO:0000256" key="5">
    <source>
        <dbReference type="SAM" id="Phobius"/>
    </source>
</evidence>
<feature type="transmembrane region" description="Helical" evidence="5">
    <location>
        <begin position="24"/>
        <end position="42"/>
    </location>
</feature>
<evidence type="ECO:0000313" key="7">
    <source>
        <dbReference type="Proteomes" id="UP001210678"/>
    </source>
</evidence>
<dbReference type="Proteomes" id="UP001210678">
    <property type="component" value="Unassembled WGS sequence"/>
</dbReference>
<evidence type="ECO:0000256" key="2">
    <source>
        <dbReference type="ARBA" id="ARBA00022692"/>
    </source>
</evidence>
<sequence length="229" mass="24966">MWIVLTIVTFLIARFISKKLNHPLANPLLISLVIIIPILLLMKMPYEEYKQENIIFIYLLQPAVVALAYPLYEQFPEIKRNWKIIFLACGVGSALSMIISASIAVFLNTDMSLVASIMGKSVTTPIAMEVSSHLGGEPAIAAILVLIVGVFGAIFAYPIYQILGISHPIAKGLTMGTVSHALGTATCIEKDQRDAAFSSLALVLCGVITSIFAPIVYIYIEWLNIIVNG</sequence>
<dbReference type="InterPro" id="IPR007300">
    <property type="entry name" value="CidB/LrgB"/>
</dbReference>
<reference evidence="6 7" key="1">
    <citation type="submission" date="2023-01" db="EMBL/GenBank/DDBJ databases">
        <title>Vibrio sp. KJ40-1 sp.nov, isolated from marine algae.</title>
        <authorList>
            <person name="Butt M."/>
            <person name="Kim J.M.J."/>
            <person name="Jeon C.O.C."/>
        </authorList>
    </citation>
    <scope>NUCLEOTIDE SEQUENCE [LARGE SCALE GENOMIC DNA]</scope>
    <source>
        <strain evidence="6 7">KJ40-1</strain>
    </source>
</reference>
<feature type="transmembrane region" description="Helical" evidence="5">
    <location>
        <begin position="139"/>
        <end position="160"/>
    </location>
</feature>
<dbReference type="PANTHER" id="PTHR30249:SF0">
    <property type="entry name" value="PLASTIDAL GLYCOLATE_GLYCERATE TRANSLOCATOR 1, CHLOROPLASTIC"/>
    <property type="match status" value="1"/>
</dbReference>
<organism evidence="6 7">
    <name type="scientific">Vibrio algarum</name>
    <dbReference type="NCBI Taxonomy" id="3020714"/>
    <lineage>
        <taxon>Bacteria</taxon>
        <taxon>Pseudomonadati</taxon>
        <taxon>Pseudomonadota</taxon>
        <taxon>Gammaproteobacteria</taxon>
        <taxon>Vibrionales</taxon>
        <taxon>Vibrionaceae</taxon>
        <taxon>Vibrio</taxon>
    </lineage>
</organism>
<keyword evidence="2 5" id="KW-0812">Transmembrane</keyword>
<dbReference type="RefSeq" id="WP_272138006.1">
    <property type="nucleotide sequence ID" value="NZ_JAQLOI010000001.1"/>
</dbReference>
<evidence type="ECO:0000256" key="3">
    <source>
        <dbReference type="ARBA" id="ARBA00022989"/>
    </source>
</evidence>
<feature type="transmembrane region" description="Helical" evidence="5">
    <location>
        <begin position="84"/>
        <end position="107"/>
    </location>
</feature>
<accession>A0ABT4YQL8</accession>
<evidence type="ECO:0000256" key="4">
    <source>
        <dbReference type="ARBA" id="ARBA00023136"/>
    </source>
</evidence>
<keyword evidence="4 5" id="KW-0472">Membrane</keyword>
<feature type="transmembrane region" description="Helical" evidence="5">
    <location>
        <begin position="54"/>
        <end position="72"/>
    </location>
</feature>
<dbReference type="EMBL" id="JAQLOI010000001">
    <property type="protein sequence ID" value="MDB1123847.1"/>
    <property type="molecule type" value="Genomic_DNA"/>
</dbReference>
<proteinExistence type="predicted"/>
<protein>
    <submittedName>
        <fullName evidence="6">LrgB family protein</fullName>
    </submittedName>
</protein>
<keyword evidence="7" id="KW-1185">Reference proteome</keyword>
<dbReference type="PANTHER" id="PTHR30249">
    <property type="entry name" value="PUTATIVE SEROTONIN TRANSPORTER"/>
    <property type="match status" value="1"/>
</dbReference>
<evidence type="ECO:0000256" key="1">
    <source>
        <dbReference type="ARBA" id="ARBA00004141"/>
    </source>
</evidence>
<dbReference type="Pfam" id="PF04172">
    <property type="entry name" value="LrgB"/>
    <property type="match status" value="1"/>
</dbReference>
<feature type="transmembrane region" description="Helical" evidence="5">
    <location>
        <begin position="200"/>
        <end position="220"/>
    </location>
</feature>
<name>A0ABT4YQL8_9VIBR</name>
<comment type="subcellular location">
    <subcellularLocation>
        <location evidence="1">Membrane</location>
        <topology evidence="1">Multi-pass membrane protein</topology>
    </subcellularLocation>
</comment>
<keyword evidence="3 5" id="KW-1133">Transmembrane helix</keyword>
<comment type="caution">
    <text evidence="6">The sequence shown here is derived from an EMBL/GenBank/DDBJ whole genome shotgun (WGS) entry which is preliminary data.</text>
</comment>
<gene>
    <name evidence="6" type="ORF">PGX00_09350</name>
</gene>
<evidence type="ECO:0000313" key="6">
    <source>
        <dbReference type="EMBL" id="MDB1123847.1"/>
    </source>
</evidence>